<proteinExistence type="predicted"/>
<organism evidence="1 2">
    <name type="scientific">Cajanus cajan</name>
    <name type="common">Pigeon pea</name>
    <name type="synonym">Cajanus indicus</name>
    <dbReference type="NCBI Taxonomy" id="3821"/>
    <lineage>
        <taxon>Eukaryota</taxon>
        <taxon>Viridiplantae</taxon>
        <taxon>Streptophyta</taxon>
        <taxon>Embryophyta</taxon>
        <taxon>Tracheophyta</taxon>
        <taxon>Spermatophyta</taxon>
        <taxon>Magnoliopsida</taxon>
        <taxon>eudicotyledons</taxon>
        <taxon>Gunneridae</taxon>
        <taxon>Pentapetalae</taxon>
        <taxon>rosids</taxon>
        <taxon>fabids</taxon>
        <taxon>Fabales</taxon>
        <taxon>Fabaceae</taxon>
        <taxon>Papilionoideae</taxon>
        <taxon>50 kb inversion clade</taxon>
        <taxon>NPAAA clade</taxon>
        <taxon>indigoferoid/millettioid clade</taxon>
        <taxon>Phaseoleae</taxon>
        <taxon>Cajanus</taxon>
    </lineage>
</organism>
<dbReference type="Proteomes" id="UP000075243">
    <property type="component" value="Unassembled WGS sequence"/>
</dbReference>
<protein>
    <submittedName>
        <fullName evidence="1">Ribonuclease H protein At1g65750 family</fullName>
    </submittedName>
</protein>
<evidence type="ECO:0000313" key="2">
    <source>
        <dbReference type="Proteomes" id="UP000075243"/>
    </source>
</evidence>
<keyword evidence="2" id="KW-1185">Reference proteome</keyword>
<sequence>ITRKKLHTITWFKLSKSKKEGGMGIKNNKYFNIDFMMKVTWEICTKNSKLWVQMVCKKYMCGNLSILVVAKRKNNSNFWHGVYNG</sequence>
<dbReference type="Gramene" id="C.cajan_30954.t">
    <property type="protein sequence ID" value="C.cajan_30954.t.cds1"/>
    <property type="gene ID" value="C.cajan_30954"/>
</dbReference>
<dbReference type="AlphaFoldDB" id="A0A151S0T4"/>
<dbReference type="EMBL" id="KQ483501">
    <property type="protein sequence ID" value="KYP48406.1"/>
    <property type="molecule type" value="Genomic_DNA"/>
</dbReference>
<accession>A0A151S0T4</accession>
<gene>
    <name evidence="1" type="ORF">KK1_029941</name>
</gene>
<name>A0A151S0T4_CAJCA</name>
<evidence type="ECO:0000313" key="1">
    <source>
        <dbReference type="EMBL" id="KYP48406.1"/>
    </source>
</evidence>
<reference evidence="1" key="1">
    <citation type="journal article" date="2012" name="Nat. Biotechnol.">
        <title>Draft genome sequence of pigeonpea (Cajanus cajan), an orphan legume crop of resource-poor farmers.</title>
        <authorList>
            <person name="Varshney R.K."/>
            <person name="Chen W."/>
            <person name="Li Y."/>
            <person name="Bharti A.K."/>
            <person name="Saxena R.K."/>
            <person name="Schlueter J.A."/>
            <person name="Donoghue M.T."/>
            <person name="Azam S."/>
            <person name="Fan G."/>
            <person name="Whaley A.M."/>
            <person name="Farmer A.D."/>
            <person name="Sheridan J."/>
            <person name="Iwata A."/>
            <person name="Tuteja R."/>
            <person name="Penmetsa R.V."/>
            <person name="Wu W."/>
            <person name="Upadhyaya H.D."/>
            <person name="Yang S.P."/>
            <person name="Shah T."/>
            <person name="Saxena K.B."/>
            <person name="Michael T."/>
            <person name="McCombie W.R."/>
            <person name="Yang B."/>
            <person name="Zhang G."/>
            <person name="Yang H."/>
            <person name="Wang J."/>
            <person name="Spillane C."/>
            <person name="Cook D.R."/>
            <person name="May G.D."/>
            <person name="Xu X."/>
            <person name="Jackson S.A."/>
        </authorList>
    </citation>
    <scope>NUCLEOTIDE SEQUENCE [LARGE SCALE GENOMIC DNA]</scope>
</reference>
<feature type="non-terminal residue" evidence="1">
    <location>
        <position position="1"/>
    </location>
</feature>